<dbReference type="InterPro" id="IPR011528">
    <property type="entry name" value="NERD"/>
</dbReference>
<dbReference type="Proteomes" id="UP001188597">
    <property type="component" value="Unassembled WGS sequence"/>
</dbReference>
<gene>
    <name evidence="2" type="ORF">RJ639_046528</name>
</gene>
<dbReference type="EMBL" id="JAVXUP010000820">
    <property type="protein sequence ID" value="KAK3020316.1"/>
    <property type="molecule type" value="Genomic_DNA"/>
</dbReference>
<protein>
    <recommendedName>
        <fullName evidence="1">NERD domain-containing protein</fullName>
    </recommendedName>
</protein>
<proteinExistence type="predicted"/>
<feature type="domain" description="NERD" evidence="1">
    <location>
        <begin position="32"/>
        <end position="149"/>
    </location>
</feature>
<comment type="caution">
    <text evidence="2">The sequence shown here is derived from an EMBL/GenBank/DDBJ whole genome shotgun (WGS) entry which is preliminary data.</text>
</comment>
<evidence type="ECO:0000313" key="3">
    <source>
        <dbReference type="Proteomes" id="UP001188597"/>
    </source>
</evidence>
<keyword evidence="3" id="KW-1185">Reference proteome</keyword>
<reference evidence="2" key="1">
    <citation type="submission" date="2022-12" db="EMBL/GenBank/DDBJ databases">
        <title>Draft genome assemblies for two species of Escallonia (Escalloniales).</title>
        <authorList>
            <person name="Chanderbali A."/>
            <person name="Dervinis C."/>
            <person name="Anghel I."/>
            <person name="Soltis D."/>
            <person name="Soltis P."/>
            <person name="Zapata F."/>
        </authorList>
    </citation>
    <scope>NUCLEOTIDE SEQUENCE</scope>
    <source>
        <strain evidence="2">UCBG64.0493</strain>
        <tissue evidence="2">Leaf</tissue>
    </source>
</reference>
<dbReference type="PANTHER" id="PTHR35287">
    <property type="entry name" value="SI:ZFOS-911D5.4"/>
    <property type="match status" value="1"/>
</dbReference>
<accession>A0AA88W378</accession>
<evidence type="ECO:0000313" key="2">
    <source>
        <dbReference type="EMBL" id="KAK3020316.1"/>
    </source>
</evidence>
<name>A0AA88W378_9ASTE</name>
<sequence>MWTELICGLFIYKLVRRFFDDDGQDLFEVETTDSNAIFSVADRLEKIYGGKAYVGLRIPDADTSSRQNIDVVLLSKEEAVIISVKNFSGFWSIDTDGSWVCSGGTKHKNERHPDPVAEAKRQVTVLESYLEQRGVALPEGYFSCRVVCPNPKFRSIPSTSFPHEVITYEQWVQLTPVPKSMFSGWIKGAFRGGKKDLQESIHEKLTFTLSTAPTWDRLELKSNKCILGEFLEFKGKQDDTLALRNIRRSKVNSLIIQKTSMFGLAPSKVQVLYSTRVYRTEGASTSDWKEVTVRASTEVLFQPQNTTQVRKFKLSSIVSMSLSA</sequence>
<dbReference type="PANTHER" id="PTHR35287:SF1">
    <property type="entry name" value="SI:ZFOS-911D5.4"/>
    <property type="match status" value="1"/>
</dbReference>
<evidence type="ECO:0000259" key="1">
    <source>
        <dbReference type="PROSITE" id="PS50965"/>
    </source>
</evidence>
<dbReference type="Pfam" id="PF08378">
    <property type="entry name" value="NERD"/>
    <property type="match status" value="1"/>
</dbReference>
<dbReference type="PROSITE" id="PS50965">
    <property type="entry name" value="NERD"/>
    <property type="match status" value="1"/>
</dbReference>
<dbReference type="AlphaFoldDB" id="A0AA88W378"/>
<organism evidence="2 3">
    <name type="scientific">Escallonia herrerae</name>
    <dbReference type="NCBI Taxonomy" id="1293975"/>
    <lineage>
        <taxon>Eukaryota</taxon>
        <taxon>Viridiplantae</taxon>
        <taxon>Streptophyta</taxon>
        <taxon>Embryophyta</taxon>
        <taxon>Tracheophyta</taxon>
        <taxon>Spermatophyta</taxon>
        <taxon>Magnoliopsida</taxon>
        <taxon>eudicotyledons</taxon>
        <taxon>Gunneridae</taxon>
        <taxon>Pentapetalae</taxon>
        <taxon>asterids</taxon>
        <taxon>campanulids</taxon>
        <taxon>Escalloniales</taxon>
        <taxon>Escalloniaceae</taxon>
        <taxon>Escallonia</taxon>
    </lineage>
</organism>